<reference evidence="7 8" key="1">
    <citation type="submission" date="2020-08" db="EMBL/GenBank/DDBJ databases">
        <title>Cohnella phylogeny.</title>
        <authorList>
            <person name="Dunlap C."/>
        </authorList>
    </citation>
    <scope>NUCLEOTIDE SEQUENCE [LARGE SCALE GENOMIC DNA]</scope>
    <source>
        <strain evidence="7 8">DSM 28246</strain>
    </source>
</reference>
<feature type="transmembrane region" description="Helical" evidence="5">
    <location>
        <begin position="48"/>
        <end position="69"/>
    </location>
</feature>
<dbReference type="Gene3D" id="2.40.50.140">
    <property type="entry name" value="Nucleic acid-binding proteins"/>
    <property type="match status" value="1"/>
</dbReference>
<keyword evidence="4 5" id="KW-0472">Membrane</keyword>
<feature type="domain" description="NfeD-like C-terminal" evidence="6">
    <location>
        <begin position="83"/>
        <end position="139"/>
    </location>
</feature>
<organism evidence="7 8">
    <name type="scientific">Cohnella nanjingensis</name>
    <dbReference type="NCBI Taxonomy" id="1387779"/>
    <lineage>
        <taxon>Bacteria</taxon>
        <taxon>Bacillati</taxon>
        <taxon>Bacillota</taxon>
        <taxon>Bacilli</taxon>
        <taxon>Bacillales</taxon>
        <taxon>Paenibacillaceae</taxon>
        <taxon>Cohnella</taxon>
    </lineage>
</organism>
<keyword evidence="8" id="KW-1185">Reference proteome</keyword>
<comment type="caution">
    <text evidence="7">The sequence shown here is derived from an EMBL/GenBank/DDBJ whole genome shotgun (WGS) entry which is preliminary data.</text>
</comment>
<dbReference type="InterPro" id="IPR002810">
    <property type="entry name" value="NfeD-like_C"/>
</dbReference>
<dbReference type="RefSeq" id="WP_185672631.1">
    <property type="nucleotide sequence ID" value="NZ_JACJVP010000055.1"/>
</dbReference>
<feature type="transmembrane region" description="Helical" evidence="5">
    <location>
        <begin position="7"/>
        <end position="36"/>
    </location>
</feature>
<dbReference type="SUPFAM" id="SSF141322">
    <property type="entry name" value="NfeD domain-like"/>
    <property type="match status" value="1"/>
</dbReference>
<name>A0A7X0VIP6_9BACL</name>
<dbReference type="EMBL" id="JACJVP010000055">
    <property type="protein sequence ID" value="MBB6674768.1"/>
    <property type="molecule type" value="Genomic_DNA"/>
</dbReference>
<protein>
    <submittedName>
        <fullName evidence="7">NfeD family protein</fullName>
    </submittedName>
</protein>
<evidence type="ECO:0000313" key="8">
    <source>
        <dbReference type="Proteomes" id="UP000547209"/>
    </source>
</evidence>
<dbReference type="PANTHER" id="PTHR33507:SF3">
    <property type="entry name" value="INNER MEMBRANE PROTEIN YBBJ"/>
    <property type="match status" value="1"/>
</dbReference>
<dbReference type="Pfam" id="PF01957">
    <property type="entry name" value="NfeD"/>
    <property type="match status" value="1"/>
</dbReference>
<evidence type="ECO:0000256" key="5">
    <source>
        <dbReference type="SAM" id="Phobius"/>
    </source>
</evidence>
<evidence type="ECO:0000259" key="6">
    <source>
        <dbReference type="Pfam" id="PF01957"/>
    </source>
</evidence>
<evidence type="ECO:0000256" key="1">
    <source>
        <dbReference type="ARBA" id="ARBA00004141"/>
    </source>
</evidence>
<comment type="subcellular location">
    <subcellularLocation>
        <location evidence="1">Membrane</location>
        <topology evidence="1">Multi-pass membrane protein</topology>
    </subcellularLocation>
</comment>
<evidence type="ECO:0000313" key="7">
    <source>
        <dbReference type="EMBL" id="MBB6674768.1"/>
    </source>
</evidence>
<dbReference type="PANTHER" id="PTHR33507">
    <property type="entry name" value="INNER MEMBRANE PROTEIN YBBJ"/>
    <property type="match status" value="1"/>
</dbReference>
<dbReference type="InterPro" id="IPR052165">
    <property type="entry name" value="Membrane_assoc_protease"/>
</dbReference>
<dbReference type="AlphaFoldDB" id="A0A7X0VIP6"/>
<keyword evidence="3 5" id="KW-1133">Transmembrane helix</keyword>
<gene>
    <name evidence="7" type="ORF">H7C19_29220</name>
</gene>
<evidence type="ECO:0000256" key="3">
    <source>
        <dbReference type="ARBA" id="ARBA00022989"/>
    </source>
</evidence>
<dbReference type="Proteomes" id="UP000547209">
    <property type="component" value="Unassembled WGS sequence"/>
</dbReference>
<evidence type="ECO:0000256" key="2">
    <source>
        <dbReference type="ARBA" id="ARBA00022692"/>
    </source>
</evidence>
<accession>A0A7X0VIP6</accession>
<dbReference type="GO" id="GO:0005886">
    <property type="term" value="C:plasma membrane"/>
    <property type="evidence" value="ECO:0007669"/>
    <property type="project" value="TreeGrafter"/>
</dbReference>
<proteinExistence type="predicted"/>
<sequence>MEPWTIWLIVGLALIILEIMSLTFYLLCLGLGALAGALVAGLAPDSRLASYLVAAAVAIVLTVLAKPLTRRLNKGRGFRDAIENLVGMQGVVVEAIDPGKPGIVRIGNETWSASAAEPIGAGETVVVRKRGTTVLEVAKRTGGDA</sequence>
<dbReference type="InterPro" id="IPR012340">
    <property type="entry name" value="NA-bd_OB-fold"/>
</dbReference>
<keyword evidence="2 5" id="KW-0812">Transmembrane</keyword>
<evidence type="ECO:0000256" key="4">
    <source>
        <dbReference type="ARBA" id="ARBA00023136"/>
    </source>
</evidence>